<name>A0A2P2MZW4_RHIMU</name>
<dbReference type="EMBL" id="GGEC01055272">
    <property type="protein sequence ID" value="MBX35756.1"/>
    <property type="molecule type" value="Transcribed_RNA"/>
</dbReference>
<dbReference type="AlphaFoldDB" id="A0A2P2MZW4"/>
<proteinExistence type="predicted"/>
<sequence length="51" mass="5939">MNINKIHQLFAACKIQRIENSTFVKLQRLFSKEIRIASCFTYAESVLFSLS</sequence>
<protein>
    <submittedName>
        <fullName evidence="1">Uncharacterized protein</fullName>
    </submittedName>
</protein>
<evidence type="ECO:0000313" key="1">
    <source>
        <dbReference type="EMBL" id="MBX35756.1"/>
    </source>
</evidence>
<organism evidence="1">
    <name type="scientific">Rhizophora mucronata</name>
    <name type="common">Asiatic mangrove</name>
    <dbReference type="NCBI Taxonomy" id="61149"/>
    <lineage>
        <taxon>Eukaryota</taxon>
        <taxon>Viridiplantae</taxon>
        <taxon>Streptophyta</taxon>
        <taxon>Embryophyta</taxon>
        <taxon>Tracheophyta</taxon>
        <taxon>Spermatophyta</taxon>
        <taxon>Magnoliopsida</taxon>
        <taxon>eudicotyledons</taxon>
        <taxon>Gunneridae</taxon>
        <taxon>Pentapetalae</taxon>
        <taxon>rosids</taxon>
        <taxon>fabids</taxon>
        <taxon>Malpighiales</taxon>
        <taxon>Rhizophoraceae</taxon>
        <taxon>Rhizophora</taxon>
    </lineage>
</organism>
<reference evidence="1" key="1">
    <citation type="submission" date="2018-02" db="EMBL/GenBank/DDBJ databases">
        <title>Rhizophora mucronata_Transcriptome.</title>
        <authorList>
            <person name="Meera S.P."/>
            <person name="Sreeshan A."/>
            <person name="Augustine A."/>
        </authorList>
    </citation>
    <scope>NUCLEOTIDE SEQUENCE</scope>
    <source>
        <tissue evidence="1">Leaf</tissue>
    </source>
</reference>
<accession>A0A2P2MZW4</accession>